<dbReference type="SUPFAM" id="SSF55008">
    <property type="entry name" value="HMA, heavy metal-associated domain"/>
    <property type="match status" value="1"/>
</dbReference>
<evidence type="ECO:0000259" key="1">
    <source>
        <dbReference type="PROSITE" id="PS50846"/>
    </source>
</evidence>
<comment type="caution">
    <text evidence="2">The sequence shown here is derived from an EMBL/GenBank/DDBJ whole genome shotgun (WGS) entry which is preliminary data.</text>
</comment>
<evidence type="ECO:0000313" key="3">
    <source>
        <dbReference type="Proteomes" id="UP001500791"/>
    </source>
</evidence>
<reference evidence="2 3" key="1">
    <citation type="journal article" date="2019" name="Int. J. Syst. Evol. Microbiol.">
        <title>The Global Catalogue of Microorganisms (GCM) 10K type strain sequencing project: providing services to taxonomists for standard genome sequencing and annotation.</title>
        <authorList>
            <consortium name="The Broad Institute Genomics Platform"/>
            <consortium name="The Broad Institute Genome Sequencing Center for Infectious Disease"/>
            <person name="Wu L."/>
            <person name="Ma J."/>
        </authorList>
    </citation>
    <scope>NUCLEOTIDE SEQUENCE [LARGE SCALE GENOMIC DNA]</scope>
    <source>
        <strain evidence="2 3">JCM 13476</strain>
    </source>
</reference>
<dbReference type="Proteomes" id="UP001500791">
    <property type="component" value="Unassembled WGS sequence"/>
</dbReference>
<accession>A0ABN0YJ80</accession>
<dbReference type="EMBL" id="BAAAEJ010000008">
    <property type="protein sequence ID" value="GAA0397376.1"/>
    <property type="molecule type" value="Genomic_DNA"/>
</dbReference>
<sequence>MELIMQFSIARMSCGGCVKAITAAIVSIDANAKVEADTVSKQVTVETSASRDDVLKALDTAGYPAA</sequence>
<proteinExistence type="predicted"/>
<dbReference type="PROSITE" id="PS50846">
    <property type="entry name" value="HMA_2"/>
    <property type="match status" value="1"/>
</dbReference>
<feature type="domain" description="HMA" evidence="1">
    <location>
        <begin position="3"/>
        <end position="66"/>
    </location>
</feature>
<evidence type="ECO:0000313" key="2">
    <source>
        <dbReference type="EMBL" id="GAA0397376.1"/>
    </source>
</evidence>
<dbReference type="CDD" id="cd00371">
    <property type="entry name" value="HMA"/>
    <property type="match status" value="1"/>
</dbReference>
<dbReference type="InterPro" id="IPR006121">
    <property type="entry name" value="HMA_dom"/>
</dbReference>
<keyword evidence="3" id="KW-1185">Reference proteome</keyword>
<dbReference type="Gene3D" id="3.30.70.100">
    <property type="match status" value="1"/>
</dbReference>
<protein>
    <submittedName>
        <fullName evidence="2">Heavy-metal-associated domain-containing protein</fullName>
    </submittedName>
</protein>
<name>A0ABN0YJ80_9CAUL</name>
<organism evidence="2 3">
    <name type="scientific">Brevundimonas terrae</name>
    <dbReference type="NCBI Taxonomy" id="363631"/>
    <lineage>
        <taxon>Bacteria</taxon>
        <taxon>Pseudomonadati</taxon>
        <taxon>Pseudomonadota</taxon>
        <taxon>Alphaproteobacteria</taxon>
        <taxon>Caulobacterales</taxon>
        <taxon>Caulobacteraceae</taxon>
        <taxon>Brevundimonas</taxon>
    </lineage>
</organism>
<dbReference type="Pfam" id="PF00403">
    <property type="entry name" value="HMA"/>
    <property type="match status" value="1"/>
</dbReference>
<dbReference type="InterPro" id="IPR036163">
    <property type="entry name" value="HMA_dom_sf"/>
</dbReference>
<gene>
    <name evidence="2" type="ORF">GCM10009093_25060</name>
</gene>